<keyword evidence="4" id="KW-1185">Reference proteome</keyword>
<reference evidence="2" key="2">
    <citation type="submission" date="2023-06" db="EMBL/GenBank/DDBJ databases">
        <title>Itaconate inhibition of nontuberculous mycobacteria.</title>
        <authorList>
            <person name="Breen P."/>
            <person name="Zimbric M."/>
            <person name="Caverly L."/>
        </authorList>
    </citation>
    <scope>NUCLEOTIDE SEQUENCE</scope>
    <source>
        <strain evidence="2">FLAC1071</strain>
    </source>
</reference>
<dbReference type="EMBL" id="CP015267">
    <property type="protein sequence ID" value="ASL15033.1"/>
    <property type="molecule type" value="Genomic_DNA"/>
</dbReference>
<accession>A0A7U5MK58</accession>
<gene>
    <name evidence="1" type="ORF">MYCOZU2_02628</name>
    <name evidence="2" type="ORF">QRB35_08955</name>
</gene>
<dbReference type="Proteomes" id="UP000198286">
    <property type="component" value="Chromosome"/>
</dbReference>
<dbReference type="AlphaFoldDB" id="A0A7U5MK58"/>
<protein>
    <submittedName>
        <fullName evidence="1">Uncharacterized protein</fullName>
    </submittedName>
</protein>
<organism evidence="1 3">
    <name type="scientific">Mycobacterium intracellulare subsp. chimaera</name>
    <dbReference type="NCBI Taxonomy" id="222805"/>
    <lineage>
        <taxon>Bacteria</taxon>
        <taxon>Bacillati</taxon>
        <taxon>Actinomycetota</taxon>
        <taxon>Actinomycetes</taxon>
        <taxon>Mycobacteriales</taxon>
        <taxon>Mycobacteriaceae</taxon>
        <taxon>Mycobacterium</taxon>
        <taxon>Mycobacterium avium complex (MAC)</taxon>
    </lineage>
</organism>
<evidence type="ECO:0000313" key="4">
    <source>
        <dbReference type="Proteomes" id="UP001529272"/>
    </source>
</evidence>
<reference evidence="2" key="3">
    <citation type="submission" date="2023-06" db="EMBL/GenBank/DDBJ databases">
        <authorList>
            <person name="Spilker T."/>
        </authorList>
    </citation>
    <scope>NUCLEOTIDE SEQUENCE</scope>
    <source>
        <strain evidence="2">FLAC1071</strain>
    </source>
</reference>
<evidence type="ECO:0000313" key="1">
    <source>
        <dbReference type="EMBL" id="ASL15033.1"/>
    </source>
</evidence>
<dbReference type="Proteomes" id="UP001529272">
    <property type="component" value="Unassembled WGS sequence"/>
</dbReference>
<reference evidence="1 3" key="1">
    <citation type="journal article" date="2017" name="Lancet Infect. Dis.">
        <title>Global outbreak of severe Mycobacterium chimaera disease after cardiac surgery: a molecular epidemiological study.</title>
        <authorList>
            <person name="van Ingen J."/>
            <person name="Kohl T."/>
            <person name="Kranzer K."/>
            <person name="Hasse B."/>
            <person name="Keller P."/>
            <person name="Szafranska A."/>
            <person name="Hillemann D."/>
            <person name="Chand M."/>
            <person name="Schreiber P."/>
            <person name="Sommerstein R."/>
            <person name="Berger C."/>
            <person name="Genoni M."/>
            <person name="Ruegg C."/>
            <person name="Troillet N."/>
            <person name="Widmer A.F."/>
            <person name="Becker S.L."/>
            <person name="Herrmann M."/>
            <person name="Eckmanns T."/>
            <person name="Haller S."/>
            <person name="Hoeller C."/>
            <person name="Debast S.B."/>
            <person name="Wolfhagen M.J."/>
            <person name="Hopman J."/>
            <person name="Kluytmans J."/>
            <person name="Langelaar M."/>
            <person name="Notermans D.W."/>
            <person name="ten Oever J."/>
            <person name="van den Barselaar P."/>
            <person name="Vonk A.B.A."/>
            <person name="Vos M.C."/>
            <person name="Ahmed N."/>
            <person name="Brown T."/>
            <person name="Crook D."/>
            <person name="Lamagni T."/>
            <person name="Phin N."/>
            <person name="Smith E.G."/>
            <person name="Zambon M."/>
            <person name="Serr A."/>
            <person name="Goetting T."/>
            <person name="Ebner W."/>
            <person name="Thuermer A."/>
            <person name="Utpatel C."/>
            <person name="Sproer C."/>
            <person name="Bunk B."/>
            <person name="Nubel U."/>
            <person name="Bloemberg G."/>
            <person name="Bottger E."/>
            <person name="Niemann S."/>
            <person name="Wagner D."/>
            <person name="Sax H."/>
        </authorList>
    </citation>
    <scope>NUCLEOTIDE SEQUENCE [LARGE SCALE GENOMIC DNA]</scope>
    <source>
        <strain evidence="1 3">ZUERICH-2</strain>
    </source>
</reference>
<dbReference type="EMBL" id="JASZZX010000005">
    <property type="protein sequence ID" value="MDM3926154.1"/>
    <property type="molecule type" value="Genomic_DNA"/>
</dbReference>
<proteinExistence type="predicted"/>
<name>A0A7U5MK58_MYCIT</name>
<sequence length="610" mass="67022">MRLRFEAPGDDDAYDQVRGVLLDELDGWWSGVDSDREAVVSDVAVFLDWRYFDSTGVLDDFAPADIAEFLLEWCPRRFEGRPDDAASLCFAVGVYVDFMEATGRLVGGADRAARLRRLADDLAPTLLADDLAPTLLAEARDPTVVEDLPDLGDAPEPFELPFLYVPPSATDLAAAATAVPLLAKLDALRDYLGPDGKPLTDKGELELADGRALVERLDTGDVLDFELGELKYPARSTAALRRLNFLVQVAIEAGAVDVHRHRVLPGQEWGTRSPVERAESLFAAILLSRPLRSLHSAQLYPEQHVMHDLLDDGIACWLAPLLQDGAKLPFESLLEWVHALVAAQRPSPRWYADEEDTLEAYVEDDMGRLLDVLRQAGVVRWTDALERPQPLGPSNWTGGTVALTALGRHVVPEYVEDAGFALRRLDRINDWDATDLIGAMLLVGKDTHVPLIANWQADRPAAERVQMLTEAVAATPSAAGRLMGFVALNEFDIDVAEPFVRQLLDSPVAGHAALWLMQRDRADPETLASFVDVAVLVDVLAESLESPEELCGLFAGLSDPSQLLEDIWRHPAPETALVLDALGRHLPDRALAKAARKAAVRHQSWMANRL</sequence>
<dbReference type="RefSeq" id="WP_089151690.1">
    <property type="nucleotide sequence ID" value="NZ_CAAHFL010000013.1"/>
</dbReference>
<evidence type="ECO:0000313" key="2">
    <source>
        <dbReference type="EMBL" id="MDM3926154.1"/>
    </source>
</evidence>
<evidence type="ECO:0000313" key="3">
    <source>
        <dbReference type="Proteomes" id="UP000198286"/>
    </source>
</evidence>